<protein>
    <submittedName>
        <fullName evidence="2">Uncharacterized protein</fullName>
    </submittedName>
</protein>
<keyword evidence="1" id="KW-0812">Transmembrane</keyword>
<feature type="transmembrane region" description="Helical" evidence="1">
    <location>
        <begin position="160"/>
        <end position="177"/>
    </location>
</feature>
<comment type="caution">
    <text evidence="2">The sequence shown here is derived from an EMBL/GenBank/DDBJ whole genome shotgun (WGS) entry which is preliminary data.</text>
</comment>
<keyword evidence="3" id="KW-1185">Reference proteome</keyword>
<feature type="transmembrane region" description="Helical" evidence="1">
    <location>
        <begin position="84"/>
        <end position="101"/>
    </location>
</feature>
<evidence type="ECO:0000313" key="2">
    <source>
        <dbReference type="EMBL" id="RKO61786.1"/>
    </source>
</evidence>
<gene>
    <name evidence="2" type="ORF">Cdeb_01279</name>
</gene>
<accession>A0A420VDZ1</accession>
<evidence type="ECO:0000313" key="3">
    <source>
        <dbReference type="Proteomes" id="UP000286235"/>
    </source>
</evidence>
<feature type="transmembrane region" description="Helical" evidence="1">
    <location>
        <begin position="189"/>
        <end position="216"/>
    </location>
</feature>
<evidence type="ECO:0000256" key="1">
    <source>
        <dbReference type="SAM" id="Phobius"/>
    </source>
</evidence>
<dbReference type="AlphaFoldDB" id="A0A420VDZ1"/>
<sequence length="239" mass="27883">MYKFKHDNREFRKTLYQEETPFDNWEIGLRTKQESEPKKMEIPKLRLRKRSDIQKEDQVFYLAWLGAAFLSVIWNLSIGRIGNAFASLLAAGITIIVGYFTEPSSWSQARYGLSFWNASVTVGVLLKSIHPDLYRFRNIVMWAAVVGMAFGLFFDREFSVFFWGVFLVSGVLVLAARDFELYGRLAKGLAWFLFLSASLEFIFYGILPLVLVFMSITLHQTYERLRNLHIKYPEWLEEG</sequence>
<keyword evidence="1" id="KW-0472">Membrane</keyword>
<reference evidence="2 3" key="1">
    <citation type="submission" date="2013-12" db="EMBL/GenBank/DDBJ databases">
        <title>Genome and proteome characterization of Caldibacillus debilis GB1 derived from a cellulolytic aero-tolerant co-culture.</title>
        <authorList>
            <person name="Wushke S.T."/>
            <person name="Zhang X."/>
            <person name="Fristensky B."/>
            <person name="Wilkins J.A."/>
            <person name="Levin D.B."/>
            <person name="Sparling R."/>
        </authorList>
    </citation>
    <scope>NUCLEOTIDE SEQUENCE [LARGE SCALE GENOMIC DNA]</scope>
    <source>
        <strain evidence="2 3">GB1</strain>
    </source>
</reference>
<dbReference type="EMBL" id="AZRV01000035">
    <property type="protein sequence ID" value="RKO61786.1"/>
    <property type="molecule type" value="Genomic_DNA"/>
</dbReference>
<keyword evidence="1" id="KW-1133">Transmembrane helix</keyword>
<feature type="transmembrane region" description="Helical" evidence="1">
    <location>
        <begin position="136"/>
        <end position="153"/>
    </location>
</feature>
<organism evidence="2 3">
    <name type="scientific">Caldibacillus debilis GB1</name>
    <dbReference type="NCBI Taxonomy" id="1339248"/>
    <lineage>
        <taxon>Bacteria</taxon>
        <taxon>Bacillati</taxon>
        <taxon>Bacillota</taxon>
        <taxon>Bacilli</taxon>
        <taxon>Bacillales</taxon>
        <taxon>Bacillaceae</taxon>
        <taxon>Caldibacillus</taxon>
    </lineage>
</organism>
<feature type="transmembrane region" description="Helical" evidence="1">
    <location>
        <begin position="113"/>
        <end position="130"/>
    </location>
</feature>
<feature type="transmembrane region" description="Helical" evidence="1">
    <location>
        <begin position="59"/>
        <end position="78"/>
    </location>
</feature>
<name>A0A420VDZ1_9BACI</name>
<proteinExistence type="predicted"/>
<dbReference type="Proteomes" id="UP000286235">
    <property type="component" value="Unassembled WGS sequence"/>
</dbReference>